<evidence type="ECO:0000256" key="3">
    <source>
        <dbReference type="ARBA" id="ARBA00022670"/>
    </source>
</evidence>
<keyword evidence="6" id="KW-0862">Zinc</keyword>
<dbReference type="AlphaFoldDB" id="A0A7S2DBA1"/>
<dbReference type="EMBL" id="HBGQ01049738">
    <property type="protein sequence ID" value="CAD9449653.1"/>
    <property type="molecule type" value="Transcribed_RNA"/>
</dbReference>
<keyword evidence="7" id="KW-0482">Metalloprotease</keyword>
<dbReference type="GO" id="GO:0004222">
    <property type="term" value="F:metalloendopeptidase activity"/>
    <property type="evidence" value="ECO:0007669"/>
    <property type="project" value="InterPro"/>
</dbReference>
<organism evidence="8">
    <name type="scientific">Alexandrium andersonii</name>
    <dbReference type="NCBI Taxonomy" id="327968"/>
    <lineage>
        <taxon>Eukaryota</taxon>
        <taxon>Sar</taxon>
        <taxon>Alveolata</taxon>
        <taxon>Dinophyceae</taxon>
        <taxon>Gonyaulacales</taxon>
        <taxon>Pyrocystaceae</taxon>
        <taxon>Alexandrium</taxon>
    </lineage>
</organism>
<keyword evidence="3" id="KW-0645">Protease</keyword>
<evidence type="ECO:0000256" key="7">
    <source>
        <dbReference type="ARBA" id="ARBA00023049"/>
    </source>
</evidence>
<dbReference type="SUPFAM" id="SSF55486">
    <property type="entry name" value="Metalloproteases ('zincins'), catalytic domain"/>
    <property type="match status" value="1"/>
</dbReference>
<reference evidence="8" key="1">
    <citation type="submission" date="2021-01" db="EMBL/GenBank/DDBJ databases">
        <authorList>
            <person name="Corre E."/>
            <person name="Pelletier E."/>
            <person name="Niang G."/>
            <person name="Scheremetjew M."/>
            <person name="Finn R."/>
            <person name="Kale V."/>
            <person name="Holt S."/>
            <person name="Cochrane G."/>
            <person name="Meng A."/>
            <person name="Brown T."/>
            <person name="Cohen L."/>
        </authorList>
    </citation>
    <scope>NUCLEOTIDE SEQUENCE</scope>
    <source>
        <strain evidence="8">CCMP2222</strain>
    </source>
</reference>
<dbReference type="InterPro" id="IPR001577">
    <property type="entry name" value="Peptidase_M8"/>
</dbReference>
<dbReference type="GO" id="GO:0007155">
    <property type="term" value="P:cell adhesion"/>
    <property type="evidence" value="ECO:0007669"/>
    <property type="project" value="InterPro"/>
</dbReference>
<sequence length="246" mass="26826">MKCSLSRKKQVQCTMIRSPVELKEPYTFLDEAVIGDTPEADFCPYFHTPISNHVCTDEHASTFPISNVNFMREVFGADSRCLDSTLHADVRVSAGVYKAEPKYFTEAQPGCFKIVCGDAGASYDVMISNLHGSVVKLGTCTREDQALTLVGLQGQVTCAAPEELCSEGLGTPRHTQFDQLSEDIGPVMDNFLAVEKEQPQRWRSYMGGVALAGCASVLLLVRRFGHAGQVRAAGFGLIGPMEHLQS</sequence>
<dbReference type="GO" id="GO:0016020">
    <property type="term" value="C:membrane"/>
    <property type="evidence" value="ECO:0007669"/>
    <property type="project" value="InterPro"/>
</dbReference>
<keyword evidence="5" id="KW-0378">Hydrolase</keyword>
<evidence type="ECO:0000256" key="1">
    <source>
        <dbReference type="ARBA" id="ARBA00001947"/>
    </source>
</evidence>
<name>A0A7S2DBA1_9DINO</name>
<comment type="cofactor">
    <cofactor evidence="1">
        <name>Zn(2+)</name>
        <dbReference type="ChEBI" id="CHEBI:29105"/>
    </cofactor>
</comment>
<evidence type="ECO:0000313" key="8">
    <source>
        <dbReference type="EMBL" id="CAD9449653.1"/>
    </source>
</evidence>
<dbReference type="GO" id="GO:0046872">
    <property type="term" value="F:metal ion binding"/>
    <property type="evidence" value="ECO:0007669"/>
    <property type="project" value="UniProtKB-KW"/>
</dbReference>
<comment type="similarity">
    <text evidence="2">Belongs to the peptidase M8 family.</text>
</comment>
<protein>
    <submittedName>
        <fullName evidence="8">Uncharacterized protein</fullName>
    </submittedName>
</protein>
<evidence type="ECO:0000256" key="2">
    <source>
        <dbReference type="ARBA" id="ARBA00005860"/>
    </source>
</evidence>
<keyword evidence="4" id="KW-0479">Metal-binding</keyword>
<evidence type="ECO:0000256" key="6">
    <source>
        <dbReference type="ARBA" id="ARBA00022833"/>
    </source>
</evidence>
<dbReference type="GO" id="GO:0006508">
    <property type="term" value="P:proteolysis"/>
    <property type="evidence" value="ECO:0007669"/>
    <property type="project" value="UniProtKB-KW"/>
</dbReference>
<evidence type="ECO:0000256" key="5">
    <source>
        <dbReference type="ARBA" id="ARBA00022801"/>
    </source>
</evidence>
<dbReference type="Pfam" id="PF01457">
    <property type="entry name" value="Peptidase_M8"/>
    <property type="match status" value="1"/>
</dbReference>
<gene>
    <name evidence="8" type="ORF">AAND1436_LOCUS24233</name>
</gene>
<evidence type="ECO:0000256" key="4">
    <source>
        <dbReference type="ARBA" id="ARBA00022723"/>
    </source>
</evidence>
<proteinExistence type="inferred from homology"/>
<accession>A0A7S2DBA1</accession>